<dbReference type="EMBL" id="JAERUA010000001">
    <property type="protein sequence ID" value="KAI1904658.1"/>
    <property type="molecule type" value="Genomic_DNA"/>
</dbReference>
<evidence type="ECO:0000313" key="1">
    <source>
        <dbReference type="EMBL" id="KAI1904658.1"/>
    </source>
</evidence>
<protein>
    <submittedName>
        <fullName evidence="1">Uncharacterized protein</fullName>
    </submittedName>
</protein>
<proteinExistence type="predicted"/>
<accession>A0A8T3EBJ4</accession>
<dbReference type="Proteomes" id="UP000829720">
    <property type="component" value="Unassembled WGS sequence"/>
</dbReference>
<dbReference type="OrthoDB" id="5972940at2759"/>
<evidence type="ECO:0000313" key="2">
    <source>
        <dbReference type="Proteomes" id="UP000829720"/>
    </source>
</evidence>
<organism evidence="1 2">
    <name type="scientific">Albula goreensis</name>
    <dbReference type="NCBI Taxonomy" id="1534307"/>
    <lineage>
        <taxon>Eukaryota</taxon>
        <taxon>Metazoa</taxon>
        <taxon>Chordata</taxon>
        <taxon>Craniata</taxon>
        <taxon>Vertebrata</taxon>
        <taxon>Euteleostomi</taxon>
        <taxon>Actinopterygii</taxon>
        <taxon>Neopterygii</taxon>
        <taxon>Teleostei</taxon>
        <taxon>Albuliformes</taxon>
        <taxon>Albulidae</taxon>
        <taxon>Albula</taxon>
    </lineage>
</organism>
<keyword evidence="2" id="KW-1185">Reference proteome</keyword>
<sequence>MKAGLQSTIGAGTSLRSPVLSPPKPTAIYCNQQVCQEISPQTGWRCPLPPIMWDPSYSPTFSWRPFPVFK</sequence>
<reference evidence="1" key="1">
    <citation type="submission" date="2021-01" db="EMBL/GenBank/DDBJ databases">
        <authorList>
            <person name="Zahm M."/>
            <person name="Roques C."/>
            <person name="Cabau C."/>
            <person name="Klopp C."/>
            <person name="Donnadieu C."/>
            <person name="Jouanno E."/>
            <person name="Lampietro C."/>
            <person name="Louis A."/>
            <person name="Herpin A."/>
            <person name="Echchiki A."/>
            <person name="Berthelot C."/>
            <person name="Parey E."/>
            <person name="Roest-Crollius H."/>
            <person name="Braasch I."/>
            <person name="Postlethwait J."/>
            <person name="Bobe J."/>
            <person name="Montfort J."/>
            <person name="Bouchez O."/>
            <person name="Begum T."/>
            <person name="Mejri S."/>
            <person name="Adams A."/>
            <person name="Chen W.-J."/>
            <person name="Guiguen Y."/>
        </authorList>
    </citation>
    <scope>NUCLEOTIDE SEQUENCE</scope>
    <source>
        <tissue evidence="1">Blood</tissue>
    </source>
</reference>
<name>A0A8T3EBJ4_9TELE</name>
<comment type="caution">
    <text evidence="1">The sequence shown here is derived from an EMBL/GenBank/DDBJ whole genome shotgun (WGS) entry which is preliminary data.</text>
</comment>
<gene>
    <name evidence="1" type="ORF">AGOR_G00007950</name>
</gene>
<dbReference type="AlphaFoldDB" id="A0A8T3EBJ4"/>